<dbReference type="PANTHER" id="PTHR45339:SF3">
    <property type="entry name" value="HISTIDINE KINASE"/>
    <property type="match status" value="1"/>
</dbReference>
<dbReference type="InterPro" id="IPR011006">
    <property type="entry name" value="CheY-like_superfamily"/>
</dbReference>
<sequence length="130" mass="14401">MRILFIEDDAMNRRVVRDMLHVAGLPLAEADGGRAGIARLEREEFDIVLLDLRMPEMDGFDVIRALRGRSDHLRNIPIIVVTADASPGLEEECLETGADAVLFKPIAMQSLFDSIAALFVDRSDPDQPLA</sequence>
<dbReference type="SMART" id="SM00448">
    <property type="entry name" value="REC"/>
    <property type="match status" value="1"/>
</dbReference>
<accession>A0A6M4ASL0</accession>
<dbReference type="Proteomes" id="UP000503018">
    <property type="component" value="Chromosome"/>
</dbReference>
<organism evidence="4 5">
    <name type="scientific">Sphingomonas lacunae</name>
    <dbReference type="NCBI Taxonomy" id="2698828"/>
    <lineage>
        <taxon>Bacteria</taxon>
        <taxon>Pseudomonadati</taxon>
        <taxon>Pseudomonadota</taxon>
        <taxon>Alphaproteobacteria</taxon>
        <taxon>Sphingomonadales</taxon>
        <taxon>Sphingomonadaceae</taxon>
        <taxon>Sphingomonas</taxon>
    </lineage>
</organism>
<gene>
    <name evidence="4" type="ORF">GV829_05890</name>
</gene>
<evidence type="ECO:0000256" key="1">
    <source>
        <dbReference type="ARBA" id="ARBA00022553"/>
    </source>
</evidence>
<dbReference type="EMBL" id="CP053015">
    <property type="protein sequence ID" value="QJQ32044.1"/>
    <property type="molecule type" value="Genomic_DNA"/>
</dbReference>
<evidence type="ECO:0000256" key="2">
    <source>
        <dbReference type="PROSITE-ProRule" id="PRU00169"/>
    </source>
</evidence>
<dbReference type="GO" id="GO:0000160">
    <property type="term" value="P:phosphorelay signal transduction system"/>
    <property type="evidence" value="ECO:0007669"/>
    <property type="project" value="InterPro"/>
</dbReference>
<evidence type="ECO:0000313" key="5">
    <source>
        <dbReference type="Proteomes" id="UP000503018"/>
    </source>
</evidence>
<dbReference type="InterPro" id="IPR001789">
    <property type="entry name" value="Sig_transdc_resp-reg_receiver"/>
</dbReference>
<dbReference type="RefSeq" id="WP_169944843.1">
    <property type="nucleotide sequence ID" value="NZ_CP053015.1"/>
</dbReference>
<reference evidence="4 5" key="1">
    <citation type="submission" date="2020-01" db="EMBL/GenBank/DDBJ databases">
        <title>Sphingomonas sp. strain CSW-10.</title>
        <authorList>
            <person name="Chen W.-M."/>
        </authorList>
    </citation>
    <scope>NUCLEOTIDE SEQUENCE [LARGE SCALE GENOMIC DNA]</scope>
    <source>
        <strain evidence="4 5">CSW-10</strain>
    </source>
</reference>
<evidence type="ECO:0000259" key="3">
    <source>
        <dbReference type="PROSITE" id="PS50110"/>
    </source>
</evidence>
<dbReference type="Pfam" id="PF00072">
    <property type="entry name" value="Response_reg"/>
    <property type="match status" value="1"/>
</dbReference>
<keyword evidence="1 2" id="KW-0597">Phosphoprotein</keyword>
<feature type="modified residue" description="4-aspartylphosphate" evidence="2">
    <location>
        <position position="51"/>
    </location>
</feature>
<dbReference type="AlphaFoldDB" id="A0A6M4ASL0"/>
<dbReference type="KEGG" id="slan:GV829_05890"/>
<dbReference type="CDD" id="cd17546">
    <property type="entry name" value="REC_hyHK_CKI1_RcsC-like"/>
    <property type="match status" value="1"/>
</dbReference>
<feature type="domain" description="Response regulatory" evidence="3">
    <location>
        <begin position="2"/>
        <end position="119"/>
    </location>
</feature>
<proteinExistence type="predicted"/>
<dbReference type="Gene3D" id="3.40.50.2300">
    <property type="match status" value="1"/>
</dbReference>
<dbReference type="PROSITE" id="PS50110">
    <property type="entry name" value="RESPONSE_REGULATORY"/>
    <property type="match status" value="1"/>
</dbReference>
<protein>
    <submittedName>
        <fullName evidence="4">Response regulator</fullName>
    </submittedName>
</protein>
<dbReference type="SUPFAM" id="SSF52172">
    <property type="entry name" value="CheY-like"/>
    <property type="match status" value="1"/>
</dbReference>
<name>A0A6M4ASL0_9SPHN</name>
<keyword evidence="5" id="KW-1185">Reference proteome</keyword>
<evidence type="ECO:0000313" key="4">
    <source>
        <dbReference type="EMBL" id="QJQ32044.1"/>
    </source>
</evidence>
<dbReference type="PANTHER" id="PTHR45339">
    <property type="entry name" value="HYBRID SIGNAL TRANSDUCTION HISTIDINE KINASE J"/>
    <property type="match status" value="1"/>
</dbReference>